<dbReference type="Gene3D" id="3.60.40.10">
    <property type="entry name" value="PPM-type phosphatase domain"/>
    <property type="match status" value="1"/>
</dbReference>
<feature type="domain" description="PPM-type phosphatase" evidence="2">
    <location>
        <begin position="2"/>
        <end position="225"/>
    </location>
</feature>
<reference evidence="4" key="1">
    <citation type="journal article" date="2019" name="Int. J. Syst. Evol. Microbiol.">
        <title>The Global Catalogue of Microorganisms (GCM) 10K type strain sequencing project: providing services to taxonomists for standard genome sequencing and annotation.</title>
        <authorList>
            <consortium name="The Broad Institute Genomics Platform"/>
            <consortium name="The Broad Institute Genome Sequencing Center for Infectious Disease"/>
            <person name="Wu L."/>
            <person name="Ma J."/>
        </authorList>
    </citation>
    <scope>NUCLEOTIDE SEQUENCE [LARGE SCALE GENOMIC DNA]</scope>
    <source>
        <strain evidence="4">JCM 30846</strain>
    </source>
</reference>
<gene>
    <name evidence="3" type="ORF">GCM10023082_05900</name>
</gene>
<sequence length="237" mass="25188">MNNSVIIGTAQRPGTEAPCADGHDVQRTGDRVTAAVVDGAGHHPDTVRYAGIAPAVITHIGARLGGLAGLITAGQMAHAYDRPPHVSAVYARIEPGRAGILWIGDCRAYGWNGSELTRFSTDQTMGEFLRVHGDVPAPIVEHHNAWARLGLAQASAATCREAEIPDDVTLVLLCSDGVSDQVDQATWRELCTTHAGNPQSLADALVAAAVTDDKGYRDDATVVVLLRRRDEPAFVRD</sequence>
<evidence type="ECO:0000313" key="4">
    <source>
        <dbReference type="Proteomes" id="UP001499884"/>
    </source>
</evidence>
<name>A0ABP7DYQ3_9ACTN</name>
<accession>A0ABP7DYQ3</accession>
<dbReference type="EMBL" id="BAABEP010000002">
    <property type="protein sequence ID" value="GAA3710846.1"/>
    <property type="molecule type" value="Genomic_DNA"/>
</dbReference>
<dbReference type="Pfam" id="PF07228">
    <property type="entry name" value="SpoIIE"/>
    <property type="match status" value="1"/>
</dbReference>
<organism evidence="3 4">
    <name type="scientific">Streptomyces tremellae</name>
    <dbReference type="NCBI Taxonomy" id="1124239"/>
    <lineage>
        <taxon>Bacteria</taxon>
        <taxon>Bacillati</taxon>
        <taxon>Actinomycetota</taxon>
        <taxon>Actinomycetes</taxon>
        <taxon>Kitasatosporales</taxon>
        <taxon>Streptomycetaceae</taxon>
        <taxon>Streptomyces</taxon>
    </lineage>
</organism>
<comment type="caution">
    <text evidence="3">The sequence shown here is derived from an EMBL/GenBank/DDBJ whole genome shotgun (WGS) entry which is preliminary data.</text>
</comment>
<dbReference type="Proteomes" id="UP001499884">
    <property type="component" value="Unassembled WGS sequence"/>
</dbReference>
<dbReference type="RefSeq" id="WP_345640633.1">
    <property type="nucleotide sequence ID" value="NZ_BAABEP010000002.1"/>
</dbReference>
<dbReference type="SMART" id="SM00332">
    <property type="entry name" value="PP2Cc"/>
    <property type="match status" value="1"/>
</dbReference>
<dbReference type="InterPro" id="IPR001932">
    <property type="entry name" value="PPM-type_phosphatase-like_dom"/>
</dbReference>
<protein>
    <recommendedName>
        <fullName evidence="2">PPM-type phosphatase domain-containing protein</fullName>
    </recommendedName>
</protein>
<evidence type="ECO:0000259" key="2">
    <source>
        <dbReference type="SMART" id="SM00332"/>
    </source>
</evidence>
<dbReference type="SUPFAM" id="SSF81606">
    <property type="entry name" value="PP2C-like"/>
    <property type="match status" value="1"/>
</dbReference>
<proteinExistence type="predicted"/>
<keyword evidence="4" id="KW-1185">Reference proteome</keyword>
<feature type="region of interest" description="Disordered" evidence="1">
    <location>
        <begin position="1"/>
        <end position="25"/>
    </location>
</feature>
<evidence type="ECO:0000256" key="1">
    <source>
        <dbReference type="SAM" id="MobiDB-lite"/>
    </source>
</evidence>
<dbReference type="InterPro" id="IPR036457">
    <property type="entry name" value="PPM-type-like_dom_sf"/>
</dbReference>
<evidence type="ECO:0000313" key="3">
    <source>
        <dbReference type="EMBL" id="GAA3710846.1"/>
    </source>
</evidence>